<dbReference type="InterPro" id="IPR018093">
    <property type="entry name" value="BCCT_CS"/>
</dbReference>
<feature type="transmembrane region" description="Helical" evidence="8">
    <location>
        <begin position="348"/>
        <end position="366"/>
    </location>
</feature>
<evidence type="ECO:0000256" key="5">
    <source>
        <dbReference type="ARBA" id="ARBA00022692"/>
    </source>
</evidence>
<keyword evidence="4" id="KW-1003">Cell membrane</keyword>
<dbReference type="InterPro" id="IPR000060">
    <property type="entry name" value="BCCT_transptr"/>
</dbReference>
<dbReference type="PANTHER" id="PTHR30047:SF7">
    <property type="entry name" value="HIGH-AFFINITY CHOLINE TRANSPORT PROTEIN"/>
    <property type="match status" value="1"/>
</dbReference>
<feature type="transmembrane region" description="Helical" evidence="8">
    <location>
        <begin position="146"/>
        <end position="164"/>
    </location>
</feature>
<dbReference type="GO" id="GO:0022857">
    <property type="term" value="F:transmembrane transporter activity"/>
    <property type="evidence" value="ECO:0007669"/>
    <property type="project" value="InterPro"/>
</dbReference>
<dbReference type="RefSeq" id="WP_151132707.1">
    <property type="nucleotide sequence ID" value="NZ_CP043311.1"/>
</dbReference>
<evidence type="ECO:0000256" key="2">
    <source>
        <dbReference type="ARBA" id="ARBA00005658"/>
    </source>
</evidence>
<evidence type="ECO:0000256" key="7">
    <source>
        <dbReference type="ARBA" id="ARBA00023136"/>
    </source>
</evidence>
<feature type="transmembrane region" description="Helical" evidence="8">
    <location>
        <begin position="12"/>
        <end position="31"/>
    </location>
</feature>
<evidence type="ECO:0000256" key="1">
    <source>
        <dbReference type="ARBA" id="ARBA00004651"/>
    </source>
</evidence>
<comment type="similarity">
    <text evidence="2">Belongs to the BCCT transporter (TC 2.A.15) family.</text>
</comment>
<reference evidence="9 10" key="1">
    <citation type="submission" date="2019-08" db="EMBL/GenBank/DDBJ databases">
        <title>Whole-genome Sequencing of e-waste polymer degrading bacterium Pseudomonas sp. strain PE08.</title>
        <authorList>
            <person name="Kirdat K."/>
            <person name="Debbarma P."/>
            <person name="Narawade N."/>
            <person name="Suyal D."/>
            <person name="Thorat V."/>
            <person name="Shouche Y."/>
            <person name="Goel R."/>
            <person name="Yadav A."/>
        </authorList>
    </citation>
    <scope>NUCLEOTIDE SEQUENCE [LARGE SCALE GENOMIC DNA]</scope>
    <source>
        <strain evidence="9 10">PE08</strain>
    </source>
</reference>
<keyword evidence="7 8" id="KW-0472">Membrane</keyword>
<dbReference type="PANTHER" id="PTHR30047">
    <property type="entry name" value="HIGH-AFFINITY CHOLINE TRANSPORT PROTEIN-RELATED"/>
    <property type="match status" value="1"/>
</dbReference>
<feature type="transmembrane region" description="Helical" evidence="8">
    <location>
        <begin position="473"/>
        <end position="493"/>
    </location>
</feature>
<evidence type="ECO:0000313" key="10">
    <source>
        <dbReference type="Proteomes" id="UP000327179"/>
    </source>
</evidence>
<comment type="subcellular location">
    <subcellularLocation>
        <location evidence="1">Cell membrane</location>
        <topology evidence="1">Multi-pass membrane protein</topology>
    </subcellularLocation>
</comment>
<evidence type="ECO:0000256" key="8">
    <source>
        <dbReference type="SAM" id="Phobius"/>
    </source>
</evidence>
<feature type="transmembrane region" description="Helical" evidence="8">
    <location>
        <begin position="51"/>
        <end position="70"/>
    </location>
</feature>
<keyword evidence="10" id="KW-1185">Reference proteome</keyword>
<dbReference type="EMBL" id="CP043311">
    <property type="protein sequence ID" value="QEY62169.1"/>
    <property type="molecule type" value="Genomic_DNA"/>
</dbReference>
<feature type="transmembrane region" description="Helical" evidence="8">
    <location>
        <begin position="404"/>
        <end position="424"/>
    </location>
</feature>
<keyword evidence="3" id="KW-0813">Transport</keyword>
<dbReference type="Proteomes" id="UP000327179">
    <property type="component" value="Chromosome"/>
</dbReference>
<proteinExistence type="inferred from homology"/>
<feature type="transmembrane region" description="Helical" evidence="8">
    <location>
        <begin position="314"/>
        <end position="336"/>
    </location>
</feature>
<dbReference type="GO" id="GO:0005886">
    <property type="term" value="C:plasma membrane"/>
    <property type="evidence" value="ECO:0007669"/>
    <property type="project" value="UniProtKB-SubCell"/>
</dbReference>
<gene>
    <name evidence="9" type="ORF">FXN65_08825</name>
</gene>
<feature type="transmembrane region" description="Helical" evidence="8">
    <location>
        <begin position="91"/>
        <end position="111"/>
    </location>
</feature>
<dbReference type="NCBIfam" id="TIGR00842">
    <property type="entry name" value="bcct"/>
    <property type="match status" value="1"/>
</dbReference>
<evidence type="ECO:0000313" key="9">
    <source>
        <dbReference type="EMBL" id="QEY62169.1"/>
    </source>
</evidence>
<accession>A0A5J6QNI7</accession>
<dbReference type="KEGG" id="plal:FXN65_08825"/>
<feature type="transmembrane region" description="Helical" evidence="8">
    <location>
        <begin position="265"/>
        <end position="294"/>
    </location>
</feature>
<evidence type="ECO:0000256" key="6">
    <source>
        <dbReference type="ARBA" id="ARBA00022989"/>
    </source>
</evidence>
<feature type="transmembrane region" description="Helical" evidence="8">
    <location>
        <begin position="445"/>
        <end position="467"/>
    </location>
</feature>
<feature type="transmembrane region" description="Helical" evidence="8">
    <location>
        <begin position="232"/>
        <end position="253"/>
    </location>
</feature>
<organism evidence="9 10">
    <name type="scientific">Metapseudomonas lalkuanensis</name>
    <dbReference type="NCBI Taxonomy" id="2604832"/>
    <lineage>
        <taxon>Bacteria</taxon>
        <taxon>Pseudomonadati</taxon>
        <taxon>Pseudomonadota</taxon>
        <taxon>Gammaproteobacteria</taxon>
        <taxon>Pseudomonadales</taxon>
        <taxon>Pseudomonadaceae</taxon>
        <taxon>Metapseudomonas</taxon>
    </lineage>
</organism>
<name>A0A5J6QNI7_9GAMM</name>
<sequence>MRKTPKSPVDKVVFWGAVVISASLVAGGALWPKALSTAAQALLDKIIDWFGWSFVLSTAFFLGFALFLAFSRFGRIRLGKDDEQPEFSTSSWIAMMFSVGMGIGLMFWGVAEPITHFSTIPPELAPAHSREAAKIAMGYAYFHWAFHPWAIYAIVGLVIAYFSFRKGLPNLISSAFTPLIGEAGVRGPLGKSIDILAVLATLFGTATSLGLGAQQINSGLNYLWNTGESNNIALAIIVVMTVFFILSAISGVGKGVQFLSNLNMVVAVVLLLFLAAVGPSVFIVNTLVASIGEYLQELVPMSFRTAAFSDGKWLAGWTIFYWAWWISWAPFVGTFIARISRGRTIREFVIGVIVIPSGVTMVWFAIMGGSALYSELAGAGGIATAVKDQGPAVALFMLLAQYPAAALTSFAAILLVGVFFISGADAGSIVMGMLCAHGNLKPPSWLVALWGVLTSAAASVLLVMGGLNALQTAAIIFAAPFLLVMVGLCVSLCKALMNDQPIGVAHNSLAALRNPVRAAAD</sequence>
<dbReference type="AlphaFoldDB" id="A0A5J6QNI7"/>
<keyword evidence="5 8" id="KW-0812">Transmembrane</keyword>
<evidence type="ECO:0000256" key="3">
    <source>
        <dbReference type="ARBA" id="ARBA00022448"/>
    </source>
</evidence>
<feature type="transmembrane region" description="Helical" evidence="8">
    <location>
        <begin position="195"/>
        <end position="212"/>
    </location>
</feature>
<keyword evidence="6 8" id="KW-1133">Transmembrane helix</keyword>
<protein>
    <submittedName>
        <fullName evidence="9">BCCT family transporter</fullName>
    </submittedName>
</protein>
<dbReference type="Pfam" id="PF02028">
    <property type="entry name" value="BCCT"/>
    <property type="match status" value="1"/>
</dbReference>
<dbReference type="PROSITE" id="PS01303">
    <property type="entry name" value="BCCT"/>
    <property type="match status" value="1"/>
</dbReference>
<evidence type="ECO:0000256" key="4">
    <source>
        <dbReference type="ARBA" id="ARBA00022475"/>
    </source>
</evidence>